<evidence type="ECO:0000256" key="1">
    <source>
        <dbReference type="SAM" id="Coils"/>
    </source>
</evidence>
<sequence length="411" mass="45915">MSDDYLLVSGAWHYPNQWCSTRDKTPNNERRKPRKRLIDADGLRIAYDSEVCTDDFGQPRSAFLLLRYIPSAKTFLSCRKVTNIKAAQRIVENQPAPHHDIRFMVGFSLKNLLPPHPTSAVKATISNDNPPRKRKTVERGSSSQPKSRAETPTPSCPSPLSGVSPPSQPRMTLLGNVLDLTAAQRDFDVPRAETHPIWALTFDVFGETLRSNAAILPVGDSIGAKVASSLCQEARLPVDMAEWKGSNDQEVIDNLRRGLMMVRDFPLGFSISVFVKSSYSFFCHVHKGFKANRYFVAKKAADDANKWARAEYQKRQEVEESLESALDSNSATEEKLKTLEVRLTETEEYAFARGRKEVELDITRQLIASLHPPRDCLPYPEALIGVEEEEVNIGPSIAHPPSSDAFGPPQP</sequence>
<keyword evidence="1" id="KW-0175">Coiled coil</keyword>
<evidence type="ECO:0000313" key="3">
    <source>
        <dbReference type="EMBL" id="SPD00775.1"/>
    </source>
</evidence>
<organism evidence="3">
    <name type="scientific">Fagus sylvatica</name>
    <name type="common">Beechnut</name>
    <dbReference type="NCBI Taxonomy" id="28930"/>
    <lineage>
        <taxon>Eukaryota</taxon>
        <taxon>Viridiplantae</taxon>
        <taxon>Streptophyta</taxon>
        <taxon>Embryophyta</taxon>
        <taxon>Tracheophyta</taxon>
        <taxon>Spermatophyta</taxon>
        <taxon>Magnoliopsida</taxon>
        <taxon>eudicotyledons</taxon>
        <taxon>Gunneridae</taxon>
        <taxon>Pentapetalae</taxon>
        <taxon>rosids</taxon>
        <taxon>fabids</taxon>
        <taxon>Fagales</taxon>
        <taxon>Fagaceae</taxon>
        <taxon>Fagus</taxon>
    </lineage>
</organism>
<proteinExistence type="predicted"/>
<reference evidence="3" key="1">
    <citation type="submission" date="2018-02" db="EMBL/GenBank/DDBJ databases">
        <authorList>
            <person name="Cohen D.B."/>
            <person name="Kent A.D."/>
        </authorList>
    </citation>
    <scope>NUCLEOTIDE SEQUENCE</scope>
</reference>
<feature type="compositionally biased region" description="Polar residues" evidence="2">
    <location>
        <begin position="139"/>
        <end position="153"/>
    </location>
</feature>
<feature type="region of interest" description="Disordered" evidence="2">
    <location>
        <begin position="118"/>
        <end position="168"/>
    </location>
</feature>
<feature type="coiled-coil region" evidence="1">
    <location>
        <begin position="315"/>
        <end position="349"/>
    </location>
</feature>
<accession>A0A2N9GMH6</accession>
<name>A0A2N9GMH6_FAGSY</name>
<evidence type="ECO:0000256" key="2">
    <source>
        <dbReference type="SAM" id="MobiDB-lite"/>
    </source>
</evidence>
<protein>
    <submittedName>
        <fullName evidence="3">Uncharacterized protein</fullName>
    </submittedName>
</protein>
<gene>
    <name evidence="3" type="ORF">FSB_LOCUS28657</name>
</gene>
<dbReference type="EMBL" id="OIVN01002119">
    <property type="protein sequence ID" value="SPD00775.1"/>
    <property type="molecule type" value="Genomic_DNA"/>
</dbReference>
<dbReference type="AlphaFoldDB" id="A0A2N9GMH6"/>